<protein>
    <submittedName>
        <fullName evidence="2">Uncharacterized protein</fullName>
    </submittedName>
</protein>
<keyword evidence="1" id="KW-0472">Membrane</keyword>
<feature type="transmembrane region" description="Helical" evidence="1">
    <location>
        <begin position="40"/>
        <end position="60"/>
    </location>
</feature>
<evidence type="ECO:0000256" key="1">
    <source>
        <dbReference type="SAM" id="Phobius"/>
    </source>
</evidence>
<keyword evidence="1" id="KW-0812">Transmembrane</keyword>
<dbReference type="AlphaFoldDB" id="A0A1I5Y3W2"/>
<proteinExistence type="predicted"/>
<reference evidence="3" key="1">
    <citation type="submission" date="2016-10" db="EMBL/GenBank/DDBJ databases">
        <authorList>
            <person name="Varghese N."/>
            <person name="Submissions S."/>
        </authorList>
    </citation>
    <scope>NUCLEOTIDE SEQUENCE [LARGE SCALE GENOMIC DNA]</scope>
    <source>
        <strain evidence="3">P18</strain>
    </source>
</reference>
<sequence length="67" mass="7813">MFKVVVLGYRLFFIELLFIVAATIGDDAYEHFFTPVCRKLVSYVRGAWKFGFTCLFLLFYGEKDGKD</sequence>
<accession>A0A1I5Y3W2</accession>
<gene>
    <name evidence="2" type="ORF">SAMN04487928_14031</name>
</gene>
<dbReference type="Proteomes" id="UP000182624">
    <property type="component" value="Unassembled WGS sequence"/>
</dbReference>
<keyword evidence="3" id="KW-1185">Reference proteome</keyword>
<feature type="transmembrane region" description="Helical" evidence="1">
    <location>
        <begin position="7"/>
        <end position="25"/>
    </location>
</feature>
<organism evidence="2 3">
    <name type="scientific">Butyrivibrio proteoclasticus</name>
    <dbReference type="NCBI Taxonomy" id="43305"/>
    <lineage>
        <taxon>Bacteria</taxon>
        <taxon>Bacillati</taxon>
        <taxon>Bacillota</taxon>
        <taxon>Clostridia</taxon>
        <taxon>Lachnospirales</taxon>
        <taxon>Lachnospiraceae</taxon>
        <taxon>Butyrivibrio</taxon>
    </lineage>
</organism>
<dbReference type="EMBL" id="FOXO01000040">
    <property type="protein sequence ID" value="SFQ38876.1"/>
    <property type="molecule type" value="Genomic_DNA"/>
</dbReference>
<name>A0A1I5Y3W2_9FIRM</name>
<evidence type="ECO:0000313" key="2">
    <source>
        <dbReference type="EMBL" id="SFQ38876.1"/>
    </source>
</evidence>
<keyword evidence="1" id="KW-1133">Transmembrane helix</keyword>
<evidence type="ECO:0000313" key="3">
    <source>
        <dbReference type="Proteomes" id="UP000182624"/>
    </source>
</evidence>